<dbReference type="Pfam" id="PF13287">
    <property type="entry name" value="Fn3_assoc"/>
    <property type="match status" value="1"/>
</dbReference>
<sequence length="769" mass="88604">MFLLSSKRLRICAIYICVLVGLLLATEGNAQRVVINELMTSNAQTIQDEDGDTPDWIELYNASTTPVDLTNWVITDDSLEIDKWLFPAIVMQPGAYLLIFASDKDRKEGKYLHTSFRLGAGRESVFLYNQLGQRVDDYISTCIPSGFSYGHTPDGTNPKTHLLTPTPGRSNNESLTATIKPGKDTLVFSQSGGFFTQAFSLQLSTGLPGTRIYYTLDGSVPDENAQLYTSPIQVKSRKGDKNDVSEEETVATWQPPQGEVFKATVIRAVAYIDACPAGPVITHTYFVDEKMPQRYTFPILSIATDRSDFFGKKKGIYVSGENDGLGENFFASGKEWERSIHVEFFNENGARAIAQGMGARIHGRGSRKNPQKSVRIYAREEYGAEWLNFQMFPDLAIEKFKTLILRTPDADFSQTIFKDELIQTLIRPMNLDLQATRPSVVFINGEYWGIHNIRERFDKHYFAQHYGVDSESIDFLGLSLDGNEIIEGDGQHYANMIQYIRNHDLAEDVYYQYISTQLDIANFIDYHIAHLFFANWDWPNNNMRFWRPRTPAGKWRWVFFDCDACMIQDSYKFLYLYSSREENDLKYKSYEESTFLLRNLLQNRQFRTLFLQKFMYHLNTTFEPGRIIKEIQSFTQTYAPEVLEHIYRWNSPDTYTTWVQNLEEIKLFALRRPIEMLNQLQTLYQLPVLLYPNPSNGEFQVDLGDDEHIPLNIQVYTTQGQLIQTYTYVSSKEAKGVSMKLTHQPAGLYIVRIQYGSLVFNKKLVLYKQ</sequence>
<keyword evidence="2" id="KW-0808">Transferase</keyword>
<dbReference type="GO" id="GO:0016301">
    <property type="term" value="F:kinase activity"/>
    <property type="evidence" value="ECO:0007669"/>
    <property type="project" value="UniProtKB-KW"/>
</dbReference>
<dbReference type="Gene3D" id="2.60.40.1260">
    <property type="entry name" value="Lamin Tail domain"/>
    <property type="match status" value="1"/>
</dbReference>
<gene>
    <name evidence="2" type="ORF">Q0590_31940</name>
</gene>
<dbReference type="InterPro" id="IPR026444">
    <property type="entry name" value="Secre_tail"/>
</dbReference>
<dbReference type="EMBL" id="JAUKPO010000038">
    <property type="protein sequence ID" value="MDO1450929.1"/>
    <property type="molecule type" value="Genomic_DNA"/>
</dbReference>
<accession>A0ABT8RFQ4</accession>
<dbReference type="RefSeq" id="WP_302041728.1">
    <property type="nucleotide sequence ID" value="NZ_JAUKPO010000038.1"/>
</dbReference>
<organism evidence="2 3">
    <name type="scientific">Rhodocytophaga aerolata</name>
    <dbReference type="NCBI Taxonomy" id="455078"/>
    <lineage>
        <taxon>Bacteria</taxon>
        <taxon>Pseudomonadati</taxon>
        <taxon>Bacteroidota</taxon>
        <taxon>Cytophagia</taxon>
        <taxon>Cytophagales</taxon>
        <taxon>Rhodocytophagaceae</taxon>
        <taxon>Rhodocytophaga</taxon>
    </lineage>
</organism>
<reference evidence="2" key="1">
    <citation type="submission" date="2023-07" db="EMBL/GenBank/DDBJ databases">
        <title>The genome sequence of Rhodocytophaga aerolata KACC 12507.</title>
        <authorList>
            <person name="Zhang X."/>
        </authorList>
    </citation>
    <scope>NUCLEOTIDE SEQUENCE</scope>
    <source>
        <strain evidence="2">KACC 12507</strain>
    </source>
</reference>
<dbReference type="Pfam" id="PF00932">
    <property type="entry name" value="LTD"/>
    <property type="match status" value="1"/>
</dbReference>
<dbReference type="Pfam" id="PF18962">
    <property type="entry name" value="Por_Secre_tail"/>
    <property type="match status" value="1"/>
</dbReference>
<dbReference type="InterPro" id="IPR001322">
    <property type="entry name" value="Lamin_tail_dom"/>
</dbReference>
<dbReference type="InterPro" id="IPR036415">
    <property type="entry name" value="Lamin_tail_dom_sf"/>
</dbReference>
<keyword evidence="2" id="KW-0418">Kinase</keyword>
<dbReference type="InterPro" id="IPR026876">
    <property type="entry name" value="Fn3_assoc_repeat"/>
</dbReference>
<dbReference type="Pfam" id="PF08757">
    <property type="entry name" value="CotH"/>
    <property type="match status" value="1"/>
</dbReference>
<name>A0ABT8RFQ4_9BACT</name>
<dbReference type="InterPro" id="IPR014867">
    <property type="entry name" value="Spore_coat_CotH_CotH2/3/7"/>
</dbReference>
<dbReference type="Proteomes" id="UP001168528">
    <property type="component" value="Unassembled WGS sequence"/>
</dbReference>
<feature type="domain" description="LTD" evidence="1">
    <location>
        <begin position="26"/>
        <end position="167"/>
    </location>
</feature>
<dbReference type="NCBIfam" id="TIGR04183">
    <property type="entry name" value="Por_Secre_tail"/>
    <property type="match status" value="1"/>
</dbReference>
<keyword evidence="3" id="KW-1185">Reference proteome</keyword>
<comment type="caution">
    <text evidence="2">The sequence shown here is derived from an EMBL/GenBank/DDBJ whole genome shotgun (WGS) entry which is preliminary data.</text>
</comment>
<proteinExistence type="predicted"/>
<dbReference type="SUPFAM" id="SSF74853">
    <property type="entry name" value="Lamin A/C globular tail domain"/>
    <property type="match status" value="1"/>
</dbReference>
<evidence type="ECO:0000259" key="1">
    <source>
        <dbReference type="PROSITE" id="PS51841"/>
    </source>
</evidence>
<evidence type="ECO:0000313" key="2">
    <source>
        <dbReference type="EMBL" id="MDO1450929.1"/>
    </source>
</evidence>
<protein>
    <submittedName>
        <fullName evidence="2">CotH kinase family protein</fullName>
    </submittedName>
</protein>
<evidence type="ECO:0000313" key="3">
    <source>
        <dbReference type="Proteomes" id="UP001168528"/>
    </source>
</evidence>
<dbReference type="PROSITE" id="PS51841">
    <property type="entry name" value="LTD"/>
    <property type="match status" value="1"/>
</dbReference>